<feature type="compositionally biased region" description="Basic and acidic residues" evidence="1">
    <location>
        <begin position="35"/>
        <end position="50"/>
    </location>
</feature>
<sequence>MSSSSVPNNPFFLGTQIQSSSTGSDSRRISSSLVDETRKLDEYKPPEAKRLRSNFSSPQKAGILKAATRASIPNMDEAPANECDAKKFSGTLMESEEPVHDARIYRRSSILTRNVAQTNTKKLVIHGFKQNVPGNAEESDPFETKWHPLEVAVLAIQKKMKAEISLEQLYEICCADLSCFMLVKFIAVIK</sequence>
<evidence type="ECO:0000313" key="3">
    <source>
        <dbReference type="Proteomes" id="UP000276776"/>
    </source>
</evidence>
<dbReference type="AlphaFoldDB" id="A0A0N5D5D6"/>
<dbReference type="WBParaSite" id="TCLT_0000821401-mRNA-1">
    <property type="protein sequence ID" value="TCLT_0000821401-mRNA-1"/>
    <property type="gene ID" value="TCLT_0000821401"/>
</dbReference>
<evidence type="ECO:0000313" key="2">
    <source>
        <dbReference type="EMBL" id="VDN05737.1"/>
    </source>
</evidence>
<dbReference type="Proteomes" id="UP000276776">
    <property type="component" value="Unassembled WGS sequence"/>
</dbReference>
<reference evidence="2 3" key="2">
    <citation type="submission" date="2018-11" db="EMBL/GenBank/DDBJ databases">
        <authorList>
            <consortium name="Pathogen Informatics"/>
        </authorList>
    </citation>
    <scope>NUCLEOTIDE SEQUENCE [LARGE SCALE GENOMIC DNA]</scope>
</reference>
<gene>
    <name evidence="2" type="ORF">TCLT_LOCUS8203</name>
</gene>
<evidence type="ECO:0000313" key="4">
    <source>
        <dbReference type="WBParaSite" id="TCLT_0000821401-mRNA-1"/>
    </source>
</evidence>
<proteinExistence type="predicted"/>
<evidence type="ECO:0000256" key="1">
    <source>
        <dbReference type="SAM" id="MobiDB-lite"/>
    </source>
</evidence>
<keyword evidence="3" id="KW-1185">Reference proteome</keyword>
<dbReference type="EMBL" id="UYYF01004598">
    <property type="protein sequence ID" value="VDN05737.1"/>
    <property type="molecule type" value="Genomic_DNA"/>
</dbReference>
<feature type="compositionally biased region" description="Low complexity" evidence="1">
    <location>
        <begin position="14"/>
        <end position="32"/>
    </location>
</feature>
<accession>A0A0N5D5D6</accession>
<organism evidence="4">
    <name type="scientific">Thelazia callipaeda</name>
    <name type="common">Oriental eyeworm</name>
    <name type="synonym">Parasitic nematode</name>
    <dbReference type="NCBI Taxonomy" id="103827"/>
    <lineage>
        <taxon>Eukaryota</taxon>
        <taxon>Metazoa</taxon>
        <taxon>Ecdysozoa</taxon>
        <taxon>Nematoda</taxon>
        <taxon>Chromadorea</taxon>
        <taxon>Rhabditida</taxon>
        <taxon>Spirurina</taxon>
        <taxon>Spiruromorpha</taxon>
        <taxon>Thelazioidea</taxon>
        <taxon>Thelaziidae</taxon>
        <taxon>Thelazia</taxon>
    </lineage>
</organism>
<name>A0A0N5D5D6_THECL</name>
<dbReference type="OrthoDB" id="27073at2759"/>
<dbReference type="STRING" id="103827.A0A0N5D5D6"/>
<protein>
    <submittedName>
        <fullName evidence="4">KCNQ_channel domain-containing protein</fullName>
    </submittedName>
</protein>
<feature type="region of interest" description="Disordered" evidence="1">
    <location>
        <begin position="1"/>
        <end position="53"/>
    </location>
</feature>
<reference evidence="4" key="1">
    <citation type="submission" date="2017-02" db="UniProtKB">
        <authorList>
            <consortium name="WormBaseParasite"/>
        </authorList>
    </citation>
    <scope>IDENTIFICATION</scope>
</reference>